<dbReference type="EMBL" id="QGNW01002166">
    <property type="protein sequence ID" value="RVW24686.1"/>
    <property type="molecule type" value="Genomic_DNA"/>
</dbReference>
<reference evidence="2 3" key="1">
    <citation type="journal article" date="2018" name="PLoS Genet.">
        <title>Population sequencing reveals clonal diversity and ancestral inbreeding in the grapevine cultivar Chardonnay.</title>
        <authorList>
            <person name="Roach M.J."/>
            <person name="Johnson D.L."/>
            <person name="Bohlmann J."/>
            <person name="van Vuuren H.J."/>
            <person name="Jones S.J."/>
            <person name="Pretorius I.S."/>
            <person name="Schmidt S.A."/>
            <person name="Borneman A.R."/>
        </authorList>
    </citation>
    <scope>NUCLEOTIDE SEQUENCE [LARGE SCALE GENOMIC DNA]</scope>
    <source>
        <strain evidence="3">cv. Chardonnay</strain>
        <tissue evidence="2">Leaf</tissue>
    </source>
</reference>
<sequence length="145" mass="15378">MDEASAEGTVERRWAGGPADLVGGGRESSPISMVNCGSGLAGLSSGPSCGPSALSCGEAQDLWSCKSGGLGWDPRPSPLSFKRGCRVRPVGLFKLAIWKMGPFMETRPQSRFLGLGFCSRLPYPGVQVKMQEEKPIPSSGCRETR</sequence>
<evidence type="ECO:0000256" key="1">
    <source>
        <dbReference type="SAM" id="MobiDB-lite"/>
    </source>
</evidence>
<evidence type="ECO:0000313" key="3">
    <source>
        <dbReference type="Proteomes" id="UP000288805"/>
    </source>
</evidence>
<name>A0A438CN96_VITVI</name>
<organism evidence="2 3">
    <name type="scientific">Vitis vinifera</name>
    <name type="common">Grape</name>
    <dbReference type="NCBI Taxonomy" id="29760"/>
    <lineage>
        <taxon>Eukaryota</taxon>
        <taxon>Viridiplantae</taxon>
        <taxon>Streptophyta</taxon>
        <taxon>Embryophyta</taxon>
        <taxon>Tracheophyta</taxon>
        <taxon>Spermatophyta</taxon>
        <taxon>Magnoliopsida</taxon>
        <taxon>eudicotyledons</taxon>
        <taxon>Gunneridae</taxon>
        <taxon>Pentapetalae</taxon>
        <taxon>rosids</taxon>
        <taxon>Vitales</taxon>
        <taxon>Vitaceae</taxon>
        <taxon>Viteae</taxon>
        <taxon>Vitis</taxon>
    </lineage>
</organism>
<comment type="caution">
    <text evidence="2">The sequence shown here is derived from an EMBL/GenBank/DDBJ whole genome shotgun (WGS) entry which is preliminary data.</text>
</comment>
<proteinExistence type="predicted"/>
<gene>
    <name evidence="2" type="ORF">CK203_082202</name>
</gene>
<protein>
    <submittedName>
        <fullName evidence="2">Uncharacterized protein</fullName>
    </submittedName>
</protein>
<feature type="region of interest" description="Disordered" evidence="1">
    <location>
        <begin position="1"/>
        <end position="26"/>
    </location>
</feature>
<evidence type="ECO:0000313" key="2">
    <source>
        <dbReference type="EMBL" id="RVW24686.1"/>
    </source>
</evidence>
<dbReference type="AlphaFoldDB" id="A0A438CN96"/>
<accession>A0A438CN96</accession>
<dbReference type="Proteomes" id="UP000288805">
    <property type="component" value="Unassembled WGS sequence"/>
</dbReference>